<dbReference type="AlphaFoldDB" id="A0A026WFG2"/>
<sequence length="76" mass="8514">MAFMAFKSHYTAIYGKNPAYCHERVTVGTYITIRMTTSSSRCFANKDMPCTEQTHAPRHVARGCGGRQLLGVNKSR</sequence>
<protein>
    <submittedName>
        <fullName evidence="1">Uncharacterized protein</fullName>
    </submittedName>
</protein>
<name>A0A026WFG2_OOCBI</name>
<keyword evidence="2" id="KW-1185">Reference proteome</keyword>
<accession>A0A026WFG2</accession>
<proteinExistence type="predicted"/>
<dbReference type="Proteomes" id="UP000053097">
    <property type="component" value="Unassembled WGS sequence"/>
</dbReference>
<gene>
    <name evidence="1" type="ORF">X777_04948</name>
</gene>
<evidence type="ECO:0000313" key="1">
    <source>
        <dbReference type="EMBL" id="EZA54663.1"/>
    </source>
</evidence>
<reference evidence="1 2" key="1">
    <citation type="journal article" date="2014" name="Curr. Biol.">
        <title>The genome of the clonal raider ant Cerapachys biroi.</title>
        <authorList>
            <person name="Oxley P.R."/>
            <person name="Ji L."/>
            <person name="Fetter-Pruneda I."/>
            <person name="McKenzie S.K."/>
            <person name="Li C."/>
            <person name="Hu H."/>
            <person name="Zhang G."/>
            <person name="Kronauer D.J."/>
        </authorList>
    </citation>
    <scope>NUCLEOTIDE SEQUENCE [LARGE SCALE GENOMIC DNA]</scope>
</reference>
<organism evidence="1 2">
    <name type="scientific">Ooceraea biroi</name>
    <name type="common">Clonal raider ant</name>
    <name type="synonym">Cerapachys biroi</name>
    <dbReference type="NCBI Taxonomy" id="2015173"/>
    <lineage>
        <taxon>Eukaryota</taxon>
        <taxon>Metazoa</taxon>
        <taxon>Ecdysozoa</taxon>
        <taxon>Arthropoda</taxon>
        <taxon>Hexapoda</taxon>
        <taxon>Insecta</taxon>
        <taxon>Pterygota</taxon>
        <taxon>Neoptera</taxon>
        <taxon>Endopterygota</taxon>
        <taxon>Hymenoptera</taxon>
        <taxon>Apocrita</taxon>
        <taxon>Aculeata</taxon>
        <taxon>Formicoidea</taxon>
        <taxon>Formicidae</taxon>
        <taxon>Dorylinae</taxon>
        <taxon>Ooceraea</taxon>
    </lineage>
</organism>
<dbReference type="EMBL" id="KK107238">
    <property type="protein sequence ID" value="EZA54663.1"/>
    <property type="molecule type" value="Genomic_DNA"/>
</dbReference>
<evidence type="ECO:0000313" key="2">
    <source>
        <dbReference type="Proteomes" id="UP000053097"/>
    </source>
</evidence>